<dbReference type="Proteomes" id="UP000231069">
    <property type="component" value="Unassembled WGS sequence"/>
</dbReference>
<dbReference type="EMBL" id="PFMK01000042">
    <property type="protein sequence ID" value="PIZ02879.1"/>
    <property type="molecule type" value="Genomic_DNA"/>
</dbReference>
<sequence length="68" mass="7926">MCFTIPLKVIKVTDRQAHLENGKIVKLDKDINVKKGEYLRIIGNIAVDRISKFQGLKIRQLIQKMKFE</sequence>
<organism evidence="1 2">
    <name type="scientific">Candidatus Gottesmanbacteria bacterium CG_4_10_14_0_8_um_filter_37_24</name>
    <dbReference type="NCBI Taxonomy" id="1974574"/>
    <lineage>
        <taxon>Bacteria</taxon>
        <taxon>Candidatus Gottesmaniibacteriota</taxon>
    </lineage>
</organism>
<gene>
    <name evidence="1" type="ORF">COY59_02350</name>
</gene>
<comment type="caution">
    <text evidence="1">The sequence shown here is derived from an EMBL/GenBank/DDBJ whole genome shotgun (WGS) entry which is preliminary data.</text>
</comment>
<evidence type="ECO:0000313" key="1">
    <source>
        <dbReference type="EMBL" id="PIZ02879.1"/>
    </source>
</evidence>
<dbReference type="SUPFAM" id="SSF159127">
    <property type="entry name" value="HupF/HypC-like"/>
    <property type="match status" value="1"/>
</dbReference>
<dbReference type="AlphaFoldDB" id="A0A2M7RS48"/>
<proteinExistence type="predicted"/>
<dbReference type="Gene3D" id="2.30.30.140">
    <property type="match status" value="1"/>
</dbReference>
<accession>A0A2M7RS48</accession>
<evidence type="ECO:0008006" key="3">
    <source>
        <dbReference type="Google" id="ProtNLM"/>
    </source>
</evidence>
<protein>
    <recommendedName>
        <fullName evidence="3">HypC/HybG/HupF family hydrogenase formation chaperone</fullName>
    </recommendedName>
</protein>
<name>A0A2M7RS48_9BACT</name>
<reference evidence="2" key="1">
    <citation type="submission" date="2017-09" db="EMBL/GenBank/DDBJ databases">
        <title>Depth-based differentiation of microbial function through sediment-hosted aquifers and enrichment of novel symbionts in the deep terrestrial subsurface.</title>
        <authorList>
            <person name="Probst A.J."/>
            <person name="Ladd B."/>
            <person name="Jarett J.K."/>
            <person name="Geller-Mcgrath D.E."/>
            <person name="Sieber C.M.K."/>
            <person name="Emerson J.B."/>
            <person name="Anantharaman K."/>
            <person name="Thomas B.C."/>
            <person name="Malmstrom R."/>
            <person name="Stieglmeier M."/>
            <person name="Klingl A."/>
            <person name="Woyke T."/>
            <person name="Ryan C.M."/>
            <person name="Banfield J.F."/>
        </authorList>
    </citation>
    <scope>NUCLEOTIDE SEQUENCE [LARGE SCALE GENOMIC DNA]</scope>
</reference>
<evidence type="ECO:0000313" key="2">
    <source>
        <dbReference type="Proteomes" id="UP000231069"/>
    </source>
</evidence>